<dbReference type="Gene3D" id="3.30.950.30">
    <property type="entry name" value="Schlafen, AAA domain"/>
    <property type="match status" value="1"/>
</dbReference>
<dbReference type="InterPro" id="IPR038475">
    <property type="entry name" value="RecG_C_sf"/>
</dbReference>
<dbReference type="EMBL" id="CP098736">
    <property type="protein sequence ID" value="USE80293.1"/>
    <property type="molecule type" value="Genomic_DNA"/>
</dbReference>
<evidence type="ECO:0000313" key="2">
    <source>
        <dbReference type="EMBL" id="USE80293.1"/>
    </source>
</evidence>
<evidence type="ECO:0000313" key="3">
    <source>
        <dbReference type="Proteomes" id="UP001056648"/>
    </source>
</evidence>
<keyword evidence="3" id="KW-1185">Reference proteome</keyword>
<dbReference type="Proteomes" id="UP001056648">
    <property type="component" value="Chromosome 2"/>
</dbReference>
<protein>
    <submittedName>
        <fullName evidence="2">DNA binding domain-containing protein</fullName>
    </submittedName>
</protein>
<dbReference type="InterPro" id="IPR038461">
    <property type="entry name" value="Schlafen_AlbA_2_dom_sf"/>
</dbReference>
<dbReference type="PANTHER" id="PTHR30595">
    <property type="entry name" value="GLPR-RELATED TRANSCRIPTIONAL REPRESSOR"/>
    <property type="match status" value="1"/>
</dbReference>
<name>A0ABY4VSZ9_9BURK</name>
<dbReference type="Gene3D" id="3.30.565.60">
    <property type="match status" value="1"/>
</dbReference>
<dbReference type="Pfam" id="PF13749">
    <property type="entry name" value="HATPase_c_4"/>
    <property type="match status" value="1"/>
</dbReference>
<dbReference type="PANTHER" id="PTHR30595:SF6">
    <property type="entry name" value="SCHLAFEN ALBA-2 DOMAIN-CONTAINING PROTEIN"/>
    <property type="match status" value="1"/>
</dbReference>
<dbReference type="Pfam" id="PF04326">
    <property type="entry name" value="SLFN_AlbA_2"/>
    <property type="match status" value="1"/>
</dbReference>
<organism evidence="2 3">
    <name type="scientific">Cupriavidus gilardii</name>
    <dbReference type="NCBI Taxonomy" id="82541"/>
    <lineage>
        <taxon>Bacteria</taxon>
        <taxon>Pseudomonadati</taxon>
        <taxon>Pseudomonadota</taxon>
        <taxon>Betaproteobacteria</taxon>
        <taxon>Burkholderiales</taxon>
        <taxon>Burkholderiaceae</taxon>
        <taxon>Cupriavidus</taxon>
    </lineage>
</organism>
<accession>A0ABY4VSZ9</accession>
<proteinExistence type="predicted"/>
<evidence type="ECO:0000259" key="1">
    <source>
        <dbReference type="Pfam" id="PF04326"/>
    </source>
</evidence>
<gene>
    <name evidence="2" type="ORF">NDR89_10865</name>
</gene>
<reference evidence="2" key="1">
    <citation type="submission" date="2022-06" db="EMBL/GenBank/DDBJ databases">
        <title>Complete genome sequence and characterization of Cupriavidus gilardii QJ1 isolated from contaminating cells.</title>
        <authorList>
            <person name="Qi J."/>
        </authorList>
    </citation>
    <scope>NUCLEOTIDE SEQUENCE</scope>
    <source>
        <strain evidence="2">QJ1</strain>
    </source>
</reference>
<dbReference type="RefSeq" id="WP_252253311.1">
    <property type="nucleotide sequence ID" value="NZ_CP098736.1"/>
</dbReference>
<sequence length="487" mass="55824">MNPPYHSDNFIALVRELCSLPVETEWLEFKRNRADEEQIGEYLSALSNSAALANKPHAYLIWGVDNETHCIVGTDFAPREAKVGNEELESWLLRLLNPKISFRFLETEIDGKRVVLLEIGRAYRQPIQFRHNEYIRIGSIKKKLRDFPEKERALWRIFDDTHFEFMVAHAGASDEDVLTLLDYPMYFELTGTPLPDGRASILERLRAEDLIRRNNGRWDITHLGGVLFARRIDDFHSLRRKAVRVVAYRDNDRIATLREQIGEKGYAAGFQALIGYIGALLPGKEVIGSALRKDVPMYPELAIRELLVNALIHQDFAVGGAGPMVEIFRDRIEITNPGTPLVDVQRFLDTPPRSRNERLASMMRRFGICEERGSGVDKVVHQSEVYQLPAPEFAIVSDHTRATLFAPRDLSKMDRNDRIRACYLHACLRYVQRDSMTNASLRERFAIETHNSAVASRLIKEAVEAGMIRAHDESAGRKYMKYVPFWA</sequence>
<dbReference type="InterPro" id="IPR007421">
    <property type="entry name" value="Schlafen_AlbA_2_dom"/>
</dbReference>
<feature type="domain" description="Schlafen AlbA-2" evidence="1">
    <location>
        <begin position="23"/>
        <end position="144"/>
    </location>
</feature>